<accession>A0A150LYN5</accession>
<organism evidence="1 2">
    <name type="scientific">Saccharococcus caldoxylosilyticus</name>
    <dbReference type="NCBI Taxonomy" id="81408"/>
    <lineage>
        <taxon>Bacteria</taxon>
        <taxon>Bacillati</taxon>
        <taxon>Bacillota</taxon>
        <taxon>Bacilli</taxon>
        <taxon>Bacillales</taxon>
        <taxon>Anoxybacillaceae</taxon>
        <taxon>Saccharococcus</taxon>
    </lineage>
</organism>
<name>A0A150LYN5_9BACL</name>
<comment type="caution">
    <text evidence="1">The sequence shown here is derived from an EMBL/GenBank/DDBJ whole genome shotgun (WGS) entry which is preliminary data.</text>
</comment>
<reference evidence="1 2" key="1">
    <citation type="submission" date="2016-01" db="EMBL/GenBank/DDBJ databases">
        <title>Draft Genome Sequences of Seven Thermophilic Sporeformers Isolated from Foods.</title>
        <authorList>
            <person name="Berendsen E.M."/>
            <person name="Wells-Bennik M.H."/>
            <person name="Krawcyk A.O."/>
            <person name="De Jong A."/>
            <person name="Holsappel S."/>
            <person name="Eijlander R.T."/>
            <person name="Kuipers O.P."/>
        </authorList>
    </citation>
    <scope>NUCLEOTIDE SEQUENCE [LARGE SCALE GENOMIC DNA]</scope>
    <source>
        <strain evidence="1 2">B4119</strain>
    </source>
</reference>
<protein>
    <submittedName>
        <fullName evidence="1">Uncharacterized protein</fullName>
    </submittedName>
</protein>
<gene>
    <name evidence="1" type="ORF">B4119_2122</name>
</gene>
<evidence type="ECO:0000313" key="1">
    <source>
        <dbReference type="EMBL" id="KYD17410.1"/>
    </source>
</evidence>
<sequence>MMEARKGHKIEFLGTGEAVTIPQCRVCVEARAKGIPYGRSGPSCLCTVRTS</sequence>
<dbReference type="EMBL" id="LQYS01000026">
    <property type="protein sequence ID" value="KYD17410.1"/>
    <property type="molecule type" value="Genomic_DNA"/>
</dbReference>
<proteinExistence type="predicted"/>
<dbReference type="PATRIC" id="fig|81408.3.peg.2704"/>
<evidence type="ECO:0000313" key="2">
    <source>
        <dbReference type="Proteomes" id="UP000075455"/>
    </source>
</evidence>
<dbReference type="AlphaFoldDB" id="A0A150LYN5"/>
<dbReference type="STRING" id="81408.B4119_2122"/>
<dbReference type="Proteomes" id="UP000075455">
    <property type="component" value="Unassembled WGS sequence"/>
</dbReference>